<reference evidence="12" key="3">
    <citation type="submission" date="2025-08" db="UniProtKB">
        <authorList>
            <consortium name="Ensembl"/>
        </authorList>
    </citation>
    <scope>IDENTIFICATION</scope>
</reference>
<comment type="similarity">
    <text evidence="3">Belongs to the NRAMP family.</text>
</comment>
<sequence>MFSFLRSGRNPAPEQIHITSLPPSIPTDQEPEQAEGQADDVVEEKGVIQTTYTHRVHSTPSVFLQNHNDEPVSSTYLDEKVPVPEEDGERWISLRKLWAFTGPGFLMSIAYLDPGNIESDLQSGAKAGFKLLWVLLGATIVGLLLQRLAARLGVVTGMHLAEVCNRQYHTVPRIILWVMVELAIIGSDMQEVIGCAIAFNLLSSGRWIPLWGGVLITITDTFVFLFLDKYGLRKLEAFFGFLITIMGITFGYEYVTVGPDQGQLLKGMFVPYCEGCGPVQLTQAVGIVGAVIMPHNIYLHSALVKSREVDRSNKKEVKEANKYFFIESTVALFVSFLINVFVVAVFAEAFYQRTNEEVFNVCNQTGSPHLDLFPLNNETLKVDIYKGGVVLGCFFGPAALYIWAVGILAAGQSSTMTGTYSGQFVMEGFLNLRWSRFARVLLTRTLAIMPTLLVAIFQDVQHLTGMNDFLNVLQSMQLPFALIPILTFTSLPSLMNEFANGLVFKIGGGVVILIVCAINMYFVVVYVSMLGSVWLYVLSAFLSIAYLVFVGYLWRCVVKWMQGFQLTRFGVWGRNTTNLLLLASWPSVFAVFF</sequence>
<comment type="subcellular location">
    <subcellularLocation>
        <location evidence="1">Late endosome membrane</location>
        <topology evidence="1">Multi-pass membrane protein</topology>
    </subcellularLocation>
    <subcellularLocation>
        <location evidence="2">Lysosome membrane</location>
        <topology evidence="2">Multi-pass membrane protein</topology>
    </subcellularLocation>
</comment>
<dbReference type="Ensembl" id="ENSACLT00000024230.2">
    <property type="protein sequence ID" value="ENSACLP00000023662.2"/>
    <property type="gene ID" value="ENSACLG00000016101.2"/>
</dbReference>
<dbReference type="GO" id="GO:0031902">
    <property type="term" value="C:late endosome membrane"/>
    <property type="evidence" value="ECO:0007669"/>
    <property type="project" value="UniProtKB-SubCell"/>
</dbReference>
<keyword evidence="8 11" id="KW-0472">Membrane</keyword>
<keyword evidence="4" id="KW-0813">Transport</keyword>
<keyword evidence="13" id="KW-1185">Reference proteome</keyword>
<gene>
    <name evidence="12" type="primary">SLC11A2</name>
</gene>
<feature type="compositionally biased region" description="Acidic residues" evidence="10">
    <location>
        <begin position="29"/>
        <end position="38"/>
    </location>
</feature>
<evidence type="ECO:0000256" key="1">
    <source>
        <dbReference type="ARBA" id="ARBA00004107"/>
    </source>
</evidence>
<dbReference type="STRING" id="8154.ENSACLP00000023662"/>
<dbReference type="Proteomes" id="UP000265100">
    <property type="component" value="Chromosome 20"/>
</dbReference>
<dbReference type="InterPro" id="IPR001046">
    <property type="entry name" value="NRAMP_fam"/>
</dbReference>
<evidence type="ECO:0000256" key="7">
    <source>
        <dbReference type="ARBA" id="ARBA00022989"/>
    </source>
</evidence>
<proteinExistence type="inferred from homology"/>
<dbReference type="GO" id="GO:0005381">
    <property type="term" value="F:iron ion transmembrane transporter activity"/>
    <property type="evidence" value="ECO:0007669"/>
    <property type="project" value="TreeGrafter"/>
</dbReference>
<keyword evidence="5" id="KW-0406">Ion transport</keyword>
<keyword evidence="5" id="KW-0410">Iron transport</keyword>
<feature type="transmembrane region" description="Helical" evidence="11">
    <location>
        <begin position="208"/>
        <end position="226"/>
    </location>
</feature>
<evidence type="ECO:0000256" key="4">
    <source>
        <dbReference type="ARBA" id="ARBA00022448"/>
    </source>
</evidence>
<keyword evidence="9" id="KW-0458">Lysosome</keyword>
<evidence type="ECO:0008006" key="14">
    <source>
        <dbReference type="Google" id="ProtNLM"/>
    </source>
</evidence>
<dbReference type="Pfam" id="PF01566">
    <property type="entry name" value="Nramp"/>
    <property type="match status" value="1"/>
</dbReference>
<dbReference type="GeneTree" id="ENSGT00940000155330"/>
<keyword evidence="6 11" id="KW-0812">Transmembrane</keyword>
<feature type="transmembrane region" description="Helical" evidence="11">
    <location>
        <begin position="238"/>
        <end position="255"/>
    </location>
</feature>
<keyword evidence="7 11" id="KW-1133">Transmembrane helix</keyword>
<evidence type="ECO:0000256" key="3">
    <source>
        <dbReference type="ARBA" id="ARBA00006670"/>
    </source>
</evidence>
<feature type="transmembrane region" description="Helical" evidence="11">
    <location>
        <begin position="284"/>
        <end position="303"/>
    </location>
</feature>
<feature type="transmembrane region" description="Helical" evidence="11">
    <location>
        <begin position="441"/>
        <end position="458"/>
    </location>
</feature>
<feature type="transmembrane region" description="Helical" evidence="11">
    <location>
        <begin position="533"/>
        <end position="554"/>
    </location>
</feature>
<evidence type="ECO:0000256" key="5">
    <source>
        <dbReference type="ARBA" id="ARBA00022496"/>
    </source>
</evidence>
<evidence type="ECO:0000313" key="13">
    <source>
        <dbReference type="Proteomes" id="UP000265100"/>
    </source>
</evidence>
<dbReference type="OrthoDB" id="409173at2759"/>
<dbReference type="NCBIfam" id="TIGR01197">
    <property type="entry name" value="nramp"/>
    <property type="match status" value="1"/>
</dbReference>
<dbReference type="GO" id="GO:0005384">
    <property type="term" value="F:manganese ion transmembrane transporter activity"/>
    <property type="evidence" value="ECO:0007669"/>
    <property type="project" value="TreeGrafter"/>
</dbReference>
<evidence type="ECO:0000256" key="11">
    <source>
        <dbReference type="SAM" id="Phobius"/>
    </source>
</evidence>
<evidence type="ECO:0000256" key="2">
    <source>
        <dbReference type="ARBA" id="ARBA00004155"/>
    </source>
</evidence>
<dbReference type="GO" id="GO:0015086">
    <property type="term" value="F:cadmium ion transmembrane transporter activity"/>
    <property type="evidence" value="ECO:0007669"/>
    <property type="project" value="TreeGrafter"/>
</dbReference>
<dbReference type="OMA" id="YEYYPRT"/>
<reference evidence="12" key="4">
    <citation type="submission" date="2025-09" db="UniProtKB">
        <authorList>
            <consortium name="Ensembl"/>
        </authorList>
    </citation>
    <scope>IDENTIFICATION</scope>
</reference>
<dbReference type="AlphaFoldDB" id="A0A3P8Q396"/>
<organism evidence="12 13">
    <name type="scientific">Astatotilapia calliptera</name>
    <name type="common">Eastern happy</name>
    <name type="synonym">Chromis callipterus</name>
    <dbReference type="NCBI Taxonomy" id="8154"/>
    <lineage>
        <taxon>Eukaryota</taxon>
        <taxon>Metazoa</taxon>
        <taxon>Chordata</taxon>
        <taxon>Craniata</taxon>
        <taxon>Vertebrata</taxon>
        <taxon>Euteleostomi</taxon>
        <taxon>Actinopterygii</taxon>
        <taxon>Neopterygii</taxon>
        <taxon>Teleostei</taxon>
        <taxon>Neoteleostei</taxon>
        <taxon>Acanthomorphata</taxon>
        <taxon>Ovalentaria</taxon>
        <taxon>Cichlomorphae</taxon>
        <taxon>Cichliformes</taxon>
        <taxon>Cichlidae</taxon>
        <taxon>African cichlids</taxon>
        <taxon>Pseudocrenilabrinae</taxon>
        <taxon>Haplochromini</taxon>
        <taxon>Astatotilapia</taxon>
    </lineage>
</organism>
<name>A0A3P8Q396_ASTCA</name>
<dbReference type="PRINTS" id="PR00447">
    <property type="entry name" value="NATRESASSCMP"/>
</dbReference>
<dbReference type="PANTHER" id="PTHR11706">
    <property type="entry name" value="SOLUTE CARRIER PROTEIN FAMILY 11 MEMBER"/>
    <property type="match status" value="1"/>
</dbReference>
<evidence type="ECO:0000256" key="6">
    <source>
        <dbReference type="ARBA" id="ARBA00022692"/>
    </source>
</evidence>
<evidence type="ECO:0000256" key="8">
    <source>
        <dbReference type="ARBA" id="ARBA00023136"/>
    </source>
</evidence>
<feature type="transmembrane region" description="Helical" evidence="11">
    <location>
        <begin position="478"/>
        <end position="495"/>
    </location>
</feature>
<accession>A0A3P8Q396</accession>
<feature type="transmembrane region" description="Helical" evidence="11">
    <location>
        <begin position="324"/>
        <end position="347"/>
    </location>
</feature>
<reference evidence="12 13" key="1">
    <citation type="submission" date="2018-05" db="EMBL/GenBank/DDBJ databases">
        <authorList>
            <person name="Datahose"/>
        </authorList>
    </citation>
    <scope>NUCLEOTIDE SEQUENCE</scope>
</reference>
<feature type="transmembrane region" description="Helical" evidence="11">
    <location>
        <begin position="502"/>
        <end position="527"/>
    </location>
</feature>
<dbReference type="HAMAP" id="MF_00221">
    <property type="entry name" value="NRAMP"/>
    <property type="match status" value="1"/>
</dbReference>
<dbReference type="GO" id="GO:0005886">
    <property type="term" value="C:plasma membrane"/>
    <property type="evidence" value="ECO:0007669"/>
    <property type="project" value="TreeGrafter"/>
</dbReference>
<keyword evidence="5" id="KW-0408">Iron</keyword>
<dbReference type="PANTHER" id="PTHR11706:SF33">
    <property type="entry name" value="NATURAL RESISTANCE-ASSOCIATED MACROPHAGE PROTEIN 2"/>
    <property type="match status" value="1"/>
</dbReference>
<evidence type="ECO:0000313" key="12">
    <source>
        <dbReference type="Ensembl" id="ENSACLP00000023662.2"/>
    </source>
</evidence>
<dbReference type="GO" id="GO:0005765">
    <property type="term" value="C:lysosomal membrane"/>
    <property type="evidence" value="ECO:0007669"/>
    <property type="project" value="UniProtKB-SubCell"/>
</dbReference>
<dbReference type="Bgee" id="ENSACLG00000016101">
    <property type="expression patterns" value="Expressed in testis and 3 other cell types or tissues"/>
</dbReference>
<feature type="region of interest" description="Disordered" evidence="10">
    <location>
        <begin position="1"/>
        <end position="38"/>
    </location>
</feature>
<evidence type="ECO:0000256" key="9">
    <source>
        <dbReference type="ARBA" id="ARBA00023228"/>
    </source>
</evidence>
<dbReference type="NCBIfam" id="NF037982">
    <property type="entry name" value="Nramp_1"/>
    <property type="match status" value="1"/>
</dbReference>
<feature type="transmembrane region" description="Helical" evidence="11">
    <location>
        <begin position="389"/>
        <end position="410"/>
    </location>
</feature>
<reference evidence="13" key="2">
    <citation type="submission" date="2023-03" db="EMBL/GenBank/DDBJ databases">
        <authorList>
            <consortium name="Wellcome Sanger Institute Data Sharing"/>
        </authorList>
    </citation>
    <scope>NUCLEOTIDE SEQUENCE [LARGE SCALE GENOMIC DNA]</scope>
</reference>
<protein>
    <recommendedName>
        <fullName evidence="14">Solute carrier family 11 member 2</fullName>
    </recommendedName>
</protein>
<evidence type="ECO:0000256" key="10">
    <source>
        <dbReference type="SAM" id="MobiDB-lite"/>
    </source>
</evidence>
<feature type="transmembrane region" description="Helical" evidence="11">
    <location>
        <begin position="132"/>
        <end position="154"/>
    </location>
</feature>